<evidence type="ECO:0000313" key="4">
    <source>
        <dbReference type="Proteomes" id="UP000323632"/>
    </source>
</evidence>
<organism evidence="3 4">
    <name type="scientific">Taibaiella lutea</name>
    <dbReference type="NCBI Taxonomy" id="2608001"/>
    <lineage>
        <taxon>Bacteria</taxon>
        <taxon>Pseudomonadati</taxon>
        <taxon>Bacteroidota</taxon>
        <taxon>Chitinophagia</taxon>
        <taxon>Chitinophagales</taxon>
        <taxon>Chitinophagaceae</taxon>
        <taxon>Taibaiella</taxon>
    </lineage>
</organism>
<keyword evidence="1" id="KW-0732">Signal</keyword>
<dbReference type="RefSeq" id="WP_150032550.1">
    <property type="nucleotide sequence ID" value="NZ_VWSH01000002.1"/>
</dbReference>
<reference evidence="3 4" key="1">
    <citation type="submission" date="2019-09" db="EMBL/GenBank/DDBJ databases">
        <title>Genome sequence and assembly of Taibaiella sp.</title>
        <authorList>
            <person name="Chhetri G."/>
        </authorList>
    </citation>
    <scope>NUCLEOTIDE SEQUENCE [LARGE SCALE GENOMIC DNA]</scope>
    <source>
        <strain evidence="3 4">KVB11</strain>
    </source>
</reference>
<dbReference type="Gene3D" id="2.60.120.260">
    <property type="entry name" value="Galactose-binding domain-like"/>
    <property type="match status" value="1"/>
</dbReference>
<dbReference type="InterPro" id="IPR026444">
    <property type="entry name" value="Secre_tail"/>
</dbReference>
<sequence>MISKKILLLCAAVGTLITNSANAQVFISQDFDSVSNPALPTGWASSPASLWVTGAPDNITPNALSALNFSLNNPAHTKAIGIDGTQATADAAILSLPTISLPASAVNAILEYDVAYFGIQSNATPPETESLILIVSTDGGGTWSDVSFVAPLSDPASMLWETRSLPVGTYAGQSNLKFGFRYNNQGGNLIGAALDNIKLVNGIDGKVITAFAGDHPDPSTGIGYQFSGSSATLTGTVKNTGSVTINSYHIKYKVGTGAVQSSSLISTPLAPLASVNFPAGLTVAIPANNSYSIKAWIEAAGDVDHTNDTTSLTTVGIPYLPVKRPLFEEGTGTWCGWCPRGAVFMDKFHANHSNGVASQIAVHNNDPMMVADYNSYMANYAGGFPNLVIDRTIVKDPRDIDSAFIIAQNNFSFADFIMDAPIINGNTVSIPVAIKPVVTITNPKLALVITESNVKGSGSNWPQNNYYSGGGSGVMGGWENEASHVDGVYFHFVARSITPSAGGNSGHLPSTLVAGTVYRDTLTATLNSEWKTNNLQYVALFINGNNTSVMNTASSASPTLLPALGNSTAITNIESGIEGAAIYPNPTSGKSYLSVKIKDEGKTVLTVSDIAGRKLFSTTQQMHSGNNTVEIETGNLATGSYFITFTTEKENVTLRLQVVK</sequence>
<evidence type="ECO:0000313" key="3">
    <source>
        <dbReference type="EMBL" id="KAA5534871.1"/>
    </source>
</evidence>
<keyword evidence="4" id="KW-1185">Reference proteome</keyword>
<proteinExistence type="predicted"/>
<dbReference type="InterPro" id="IPR013783">
    <property type="entry name" value="Ig-like_fold"/>
</dbReference>
<accession>A0A5M6CI36</accession>
<gene>
    <name evidence="3" type="ORF">F0919_09725</name>
</gene>
<dbReference type="Pfam" id="PF18962">
    <property type="entry name" value="Por_Secre_tail"/>
    <property type="match status" value="1"/>
</dbReference>
<dbReference type="Gene3D" id="2.60.40.10">
    <property type="entry name" value="Immunoglobulins"/>
    <property type="match status" value="2"/>
</dbReference>
<name>A0A5M6CI36_9BACT</name>
<feature type="chain" id="PRO_5024403068" evidence="1">
    <location>
        <begin position="24"/>
        <end position="660"/>
    </location>
</feature>
<evidence type="ECO:0000256" key="1">
    <source>
        <dbReference type="SAM" id="SignalP"/>
    </source>
</evidence>
<evidence type="ECO:0000259" key="2">
    <source>
        <dbReference type="Pfam" id="PF18962"/>
    </source>
</evidence>
<dbReference type="Proteomes" id="UP000323632">
    <property type="component" value="Unassembled WGS sequence"/>
</dbReference>
<comment type="caution">
    <text evidence="3">The sequence shown here is derived from an EMBL/GenBank/DDBJ whole genome shotgun (WGS) entry which is preliminary data.</text>
</comment>
<dbReference type="EMBL" id="VWSH01000002">
    <property type="protein sequence ID" value="KAA5534871.1"/>
    <property type="molecule type" value="Genomic_DNA"/>
</dbReference>
<feature type="signal peptide" evidence="1">
    <location>
        <begin position="1"/>
        <end position="23"/>
    </location>
</feature>
<dbReference type="NCBIfam" id="TIGR04183">
    <property type="entry name" value="Por_Secre_tail"/>
    <property type="match status" value="1"/>
</dbReference>
<protein>
    <submittedName>
        <fullName evidence="3">T9SS type A sorting domain-containing protein</fullName>
    </submittedName>
</protein>
<feature type="domain" description="Secretion system C-terminal sorting" evidence="2">
    <location>
        <begin position="582"/>
        <end position="655"/>
    </location>
</feature>
<dbReference type="AlphaFoldDB" id="A0A5M6CI36"/>